<dbReference type="AlphaFoldDB" id="A0A165F5G0"/>
<dbReference type="RefSeq" id="XP_040766168.1">
    <property type="nucleotide sequence ID" value="XM_040904171.1"/>
</dbReference>
<dbReference type="STRING" id="1314785.A0A165F5G0"/>
<evidence type="ECO:0000313" key="2">
    <source>
        <dbReference type="Proteomes" id="UP000076871"/>
    </source>
</evidence>
<protein>
    <submittedName>
        <fullName evidence="1">Uncharacterized protein</fullName>
    </submittedName>
</protein>
<evidence type="ECO:0000313" key="1">
    <source>
        <dbReference type="EMBL" id="KZT08428.1"/>
    </source>
</evidence>
<reference evidence="1 2" key="1">
    <citation type="journal article" date="2016" name="Mol. Biol. Evol.">
        <title>Comparative Genomics of Early-Diverging Mushroom-Forming Fungi Provides Insights into the Origins of Lignocellulose Decay Capabilities.</title>
        <authorList>
            <person name="Nagy L.G."/>
            <person name="Riley R."/>
            <person name="Tritt A."/>
            <person name="Adam C."/>
            <person name="Daum C."/>
            <person name="Floudas D."/>
            <person name="Sun H."/>
            <person name="Yadav J.S."/>
            <person name="Pangilinan J."/>
            <person name="Larsson K.H."/>
            <person name="Matsuura K."/>
            <person name="Barry K."/>
            <person name="Labutti K."/>
            <person name="Kuo R."/>
            <person name="Ohm R.A."/>
            <person name="Bhattacharya S.S."/>
            <person name="Shirouzu T."/>
            <person name="Yoshinaga Y."/>
            <person name="Martin F.M."/>
            <person name="Grigoriev I.V."/>
            <person name="Hibbett D.S."/>
        </authorList>
    </citation>
    <scope>NUCLEOTIDE SEQUENCE [LARGE SCALE GENOMIC DNA]</scope>
    <source>
        <strain evidence="1 2">93-53</strain>
    </source>
</reference>
<dbReference type="OrthoDB" id="10007484at2759"/>
<sequence>PWALPDVNWVDEARRWRRKRMFRCFNSWQLDISVAVCCNNDIKLLMNGRDTGNITFYETNYASKKQGRSYNMSALFANSPAFQLEDNLYLQDIRKHNQMMLFWCIHALNREQEVAALMVIMLLMGWEFVFSLHQYEIIYWSTFV</sequence>
<dbReference type="InParanoid" id="A0A165F5G0"/>
<dbReference type="GeneID" id="63821201"/>
<dbReference type="Proteomes" id="UP000076871">
    <property type="component" value="Unassembled WGS sequence"/>
</dbReference>
<proteinExistence type="predicted"/>
<accession>A0A165F5G0</accession>
<dbReference type="EMBL" id="KV427615">
    <property type="protein sequence ID" value="KZT08428.1"/>
    <property type="molecule type" value="Genomic_DNA"/>
</dbReference>
<name>A0A165F5G0_9APHY</name>
<keyword evidence="2" id="KW-1185">Reference proteome</keyword>
<organism evidence="1 2">
    <name type="scientific">Laetiporus sulphureus 93-53</name>
    <dbReference type="NCBI Taxonomy" id="1314785"/>
    <lineage>
        <taxon>Eukaryota</taxon>
        <taxon>Fungi</taxon>
        <taxon>Dikarya</taxon>
        <taxon>Basidiomycota</taxon>
        <taxon>Agaricomycotina</taxon>
        <taxon>Agaricomycetes</taxon>
        <taxon>Polyporales</taxon>
        <taxon>Laetiporus</taxon>
    </lineage>
</organism>
<gene>
    <name evidence="1" type="ORF">LAESUDRAFT_649353</name>
</gene>
<feature type="non-terminal residue" evidence="1">
    <location>
        <position position="1"/>
    </location>
</feature>